<proteinExistence type="inferred from homology"/>
<keyword evidence="1" id="KW-0540">Nuclease</keyword>
<gene>
    <name evidence="5" type="ORF">UFOVP1146_26</name>
    <name evidence="6" type="ORF">UFOVP1638_119</name>
    <name evidence="3" type="ORF">UFOVP812_359</name>
    <name evidence="4" type="ORF">UFOVP818_206</name>
</gene>
<comment type="similarity">
    <text evidence="1">Belongs to the Caudovirales head completion nuclease family.</text>
</comment>
<dbReference type="InterPro" id="IPR014833">
    <property type="entry name" value="TnsA_N"/>
</dbReference>
<evidence type="ECO:0000256" key="1">
    <source>
        <dbReference type="HAMAP-Rule" id="MF_04160"/>
    </source>
</evidence>
<dbReference type="Pfam" id="PF08722">
    <property type="entry name" value="Tn7_TnsA-like_N"/>
    <property type="match status" value="1"/>
</dbReference>
<reference evidence="3" key="1">
    <citation type="submission" date="2020-04" db="EMBL/GenBank/DDBJ databases">
        <authorList>
            <person name="Chiriac C."/>
            <person name="Salcher M."/>
            <person name="Ghai R."/>
            <person name="Kavagutti S V."/>
        </authorList>
    </citation>
    <scope>NUCLEOTIDE SEQUENCE</scope>
</reference>
<dbReference type="EMBL" id="LR796776">
    <property type="protein sequence ID" value="CAB4165670.1"/>
    <property type="molecule type" value="Genomic_DNA"/>
</dbReference>
<accession>A0A6J5NWP0</accession>
<protein>
    <recommendedName>
        <fullName evidence="1">Head completion nuclease</fullName>
        <ecNumber evidence="1">3.1.-.-</ecNumber>
    </recommendedName>
</protein>
<organism evidence="3">
    <name type="scientific">uncultured Caudovirales phage</name>
    <dbReference type="NCBI Taxonomy" id="2100421"/>
    <lineage>
        <taxon>Viruses</taxon>
        <taxon>Duplodnaviria</taxon>
        <taxon>Heunggongvirae</taxon>
        <taxon>Uroviricota</taxon>
        <taxon>Caudoviricetes</taxon>
        <taxon>Peduoviridae</taxon>
        <taxon>Maltschvirus</taxon>
        <taxon>Maltschvirus maltsch</taxon>
    </lineage>
</organism>
<feature type="domain" description="TnsA endonuclease N-terminal" evidence="2">
    <location>
        <begin position="40"/>
        <end position="134"/>
    </location>
</feature>
<feature type="active site" evidence="1">
    <location>
        <position position="69"/>
    </location>
</feature>
<dbReference type="EC" id="3.1.-.-" evidence="1"/>
<evidence type="ECO:0000313" key="6">
    <source>
        <dbReference type="EMBL" id="CAB4221005.1"/>
    </source>
</evidence>
<comment type="function">
    <text evidence="1">During phage morphogenesis, plays an essential role in the head-tail joining step. The associated nuclease activity is essential for morphogenesis, possibly by cleaving packaged DNA to enable the joining of heads to tails. Displays both exo- and endonuclease activity.</text>
</comment>
<evidence type="ECO:0000313" key="3">
    <source>
        <dbReference type="EMBL" id="CAB4164090.1"/>
    </source>
</evidence>
<dbReference type="Gene3D" id="3.40.91.30">
    <property type="match status" value="1"/>
</dbReference>
<evidence type="ECO:0000313" key="4">
    <source>
        <dbReference type="EMBL" id="CAB4165670.1"/>
    </source>
</evidence>
<evidence type="ECO:0000259" key="2">
    <source>
        <dbReference type="Pfam" id="PF08722"/>
    </source>
</evidence>
<dbReference type="GO" id="GO:0004527">
    <property type="term" value="F:exonuclease activity"/>
    <property type="evidence" value="ECO:0007669"/>
    <property type="project" value="UniProtKB-UniRule"/>
</dbReference>
<dbReference type="EMBL" id="LR796758">
    <property type="protein sequence ID" value="CAB4164090.1"/>
    <property type="molecule type" value="Genomic_DNA"/>
</dbReference>
<sequence>MSRFSQGQYAIKNLEKYVGKGLPRFRSSWEHAFMRFVDNNDQVLQWASESIAIPYRNPITGKMSQYIPDFLITYRTRNNTVRAELIEIKPKKQSIVESKMSNRDRAVVAINYAKWHEATKWAQRNGMTFRVITEDQMFHQGGKK</sequence>
<feature type="active site" evidence="1">
    <location>
        <position position="30"/>
    </location>
</feature>
<keyword evidence="1" id="KW-0255">Endonuclease</keyword>
<evidence type="ECO:0000313" key="5">
    <source>
        <dbReference type="EMBL" id="CAB4186668.1"/>
    </source>
</evidence>
<keyword evidence="1" id="KW-0269">Exonuclease</keyword>
<dbReference type="EMBL" id="LR797099">
    <property type="protein sequence ID" value="CAB4186668.1"/>
    <property type="molecule type" value="Genomic_DNA"/>
</dbReference>
<dbReference type="EMBL" id="LR797502">
    <property type="protein sequence ID" value="CAB4221005.1"/>
    <property type="molecule type" value="Genomic_DNA"/>
</dbReference>
<keyword evidence="1" id="KW-0378">Hydrolase</keyword>
<name>A0A6J5NWP0_9CAUD</name>
<dbReference type="GO" id="GO:0004519">
    <property type="term" value="F:endonuclease activity"/>
    <property type="evidence" value="ECO:0007669"/>
    <property type="project" value="UniProtKB-UniRule"/>
</dbReference>
<feature type="active site" evidence="1">
    <location>
        <position position="89"/>
    </location>
</feature>
<dbReference type="InterPro" id="IPR046390">
    <property type="entry name" value="NUCL_HEAD_T4"/>
</dbReference>
<dbReference type="HAMAP" id="MF_04160">
    <property type="entry name" value="NUCL_HEAD_T4"/>
    <property type="match status" value="1"/>
</dbReference>